<keyword evidence="7" id="KW-1185">Reference proteome</keyword>
<accession>A0A7Y9UNU0</accession>
<gene>
    <name evidence="6" type="ORF">BJ980_000430</name>
</gene>
<evidence type="ECO:0000313" key="6">
    <source>
        <dbReference type="EMBL" id="NYG57507.1"/>
    </source>
</evidence>
<dbReference type="GO" id="GO:0004252">
    <property type="term" value="F:serine-type endopeptidase activity"/>
    <property type="evidence" value="ECO:0007669"/>
    <property type="project" value="InterPro"/>
</dbReference>
<evidence type="ECO:0000313" key="7">
    <source>
        <dbReference type="Proteomes" id="UP000540656"/>
    </source>
</evidence>
<dbReference type="Gene3D" id="2.40.10.10">
    <property type="entry name" value="Trypsin-like serine proteases"/>
    <property type="match status" value="2"/>
</dbReference>
<dbReference type="EMBL" id="JACCAA010000001">
    <property type="protein sequence ID" value="NYG57507.1"/>
    <property type="molecule type" value="Genomic_DNA"/>
</dbReference>
<dbReference type="AlphaFoldDB" id="A0A7Y9UNU0"/>
<keyword evidence="3" id="KW-0378">Hydrolase</keyword>
<dbReference type="InterPro" id="IPR009003">
    <property type="entry name" value="Peptidase_S1_PA"/>
</dbReference>
<dbReference type="CDD" id="cd21112">
    <property type="entry name" value="alphaLP-like"/>
    <property type="match status" value="1"/>
</dbReference>
<reference evidence="6 7" key="1">
    <citation type="submission" date="2020-07" db="EMBL/GenBank/DDBJ databases">
        <title>Sequencing the genomes of 1000 actinobacteria strains.</title>
        <authorList>
            <person name="Klenk H.-P."/>
        </authorList>
    </citation>
    <scope>NUCLEOTIDE SEQUENCE [LARGE SCALE GENOMIC DNA]</scope>
    <source>
        <strain evidence="6 7">DSM 23819</strain>
    </source>
</reference>
<protein>
    <recommendedName>
        <fullName evidence="8">Trypsin-like serine protease</fullName>
    </recommendedName>
</protein>
<keyword evidence="2" id="KW-0645">Protease</keyword>
<evidence type="ECO:0000256" key="4">
    <source>
        <dbReference type="ARBA" id="ARBA00022825"/>
    </source>
</evidence>
<name>A0A7Y9UNU0_9ACTN</name>
<proteinExistence type="inferred from homology"/>
<dbReference type="SUPFAM" id="SSF50494">
    <property type="entry name" value="Trypsin-like serine proteases"/>
    <property type="match status" value="1"/>
</dbReference>
<comment type="similarity">
    <text evidence="1">Belongs to the peptidase S1 family.</text>
</comment>
<keyword evidence="4" id="KW-0720">Serine protease</keyword>
<evidence type="ECO:0000256" key="1">
    <source>
        <dbReference type="ARBA" id="ARBA00007664"/>
    </source>
</evidence>
<comment type="caution">
    <text evidence="6">The sequence shown here is derived from an EMBL/GenBank/DDBJ whole genome shotgun (WGS) entry which is preliminary data.</text>
</comment>
<dbReference type="InterPro" id="IPR043504">
    <property type="entry name" value="Peptidase_S1_PA_chymotrypsin"/>
</dbReference>
<dbReference type="PRINTS" id="PR00861">
    <property type="entry name" value="ALYTICPTASE"/>
</dbReference>
<keyword evidence="5" id="KW-1015">Disulfide bond</keyword>
<dbReference type="Proteomes" id="UP000540656">
    <property type="component" value="Unassembled WGS sequence"/>
</dbReference>
<evidence type="ECO:0000256" key="3">
    <source>
        <dbReference type="ARBA" id="ARBA00022801"/>
    </source>
</evidence>
<dbReference type="RefSeq" id="WP_179500771.1">
    <property type="nucleotide sequence ID" value="NZ_JACCAA010000001.1"/>
</dbReference>
<evidence type="ECO:0000256" key="2">
    <source>
        <dbReference type="ARBA" id="ARBA00022670"/>
    </source>
</evidence>
<organism evidence="6 7">
    <name type="scientific">Nocardioides daedukensis</name>
    <dbReference type="NCBI Taxonomy" id="634462"/>
    <lineage>
        <taxon>Bacteria</taxon>
        <taxon>Bacillati</taxon>
        <taxon>Actinomycetota</taxon>
        <taxon>Actinomycetes</taxon>
        <taxon>Propionibacteriales</taxon>
        <taxon>Nocardioidaceae</taxon>
        <taxon>Nocardioides</taxon>
    </lineage>
</organism>
<evidence type="ECO:0000256" key="5">
    <source>
        <dbReference type="ARBA" id="ARBA00023157"/>
    </source>
</evidence>
<dbReference type="GO" id="GO:0006508">
    <property type="term" value="P:proteolysis"/>
    <property type="evidence" value="ECO:0007669"/>
    <property type="project" value="UniProtKB-KW"/>
</dbReference>
<evidence type="ECO:0008006" key="8">
    <source>
        <dbReference type="Google" id="ProtNLM"/>
    </source>
</evidence>
<sequence length="339" mass="36611">MRYGSQYDFQLASWTLLEKYPESYAGMRYRDKGETAWMGFNDSIPDSALALIRTLPGDVTVEAGDLLPEALIDPTLDKVRAAVSTEKHKALLSFDSVSQTIAIQVQPNNPAPDDQLRSTAERAAPNTSIRVERVPFVEDDIEDSTLRGGAYMVNSPNGSPYCTNAFVMRKISDGLKRISTAGHCADGKTTTYYRLHGSDGLDSTAVSYTFSRWSFADPDIALASSGTFTPSASFYFDGGNKRQAHTAAAGRPSLNTSVCHYGRTSGRACGIVTETNDDAPTAANQVVSDAAHAPGDSGGPWYWGYHAYGVHHGTDGEGNAAFSPVHTFIDFGYKVWTTS</sequence>
<dbReference type="InterPro" id="IPR001316">
    <property type="entry name" value="Pept_S1A_streptogrisin"/>
</dbReference>